<protein>
    <submittedName>
        <fullName evidence="1">Uncharacterized protein</fullName>
    </submittedName>
</protein>
<keyword evidence="2" id="KW-1185">Reference proteome</keyword>
<accession>A0ABD2W0M2</accession>
<reference evidence="1 2" key="1">
    <citation type="journal article" date="2024" name="bioRxiv">
        <title>A reference genome for Trichogramma kaykai: A tiny desert-dwelling parasitoid wasp with competing sex-ratio distorters.</title>
        <authorList>
            <person name="Culotta J."/>
            <person name="Lindsey A.R."/>
        </authorList>
    </citation>
    <scope>NUCLEOTIDE SEQUENCE [LARGE SCALE GENOMIC DNA]</scope>
    <source>
        <strain evidence="1 2">KSX58</strain>
    </source>
</reference>
<name>A0ABD2W0M2_9HYME</name>
<organism evidence="1 2">
    <name type="scientific">Trichogramma kaykai</name>
    <dbReference type="NCBI Taxonomy" id="54128"/>
    <lineage>
        <taxon>Eukaryota</taxon>
        <taxon>Metazoa</taxon>
        <taxon>Ecdysozoa</taxon>
        <taxon>Arthropoda</taxon>
        <taxon>Hexapoda</taxon>
        <taxon>Insecta</taxon>
        <taxon>Pterygota</taxon>
        <taxon>Neoptera</taxon>
        <taxon>Endopterygota</taxon>
        <taxon>Hymenoptera</taxon>
        <taxon>Apocrita</taxon>
        <taxon>Proctotrupomorpha</taxon>
        <taxon>Chalcidoidea</taxon>
        <taxon>Trichogrammatidae</taxon>
        <taxon>Trichogramma</taxon>
    </lineage>
</organism>
<dbReference type="AlphaFoldDB" id="A0ABD2W0M2"/>
<evidence type="ECO:0000313" key="2">
    <source>
        <dbReference type="Proteomes" id="UP001627154"/>
    </source>
</evidence>
<evidence type="ECO:0000313" key="1">
    <source>
        <dbReference type="EMBL" id="KAL3386340.1"/>
    </source>
</evidence>
<comment type="caution">
    <text evidence="1">The sequence shown here is derived from an EMBL/GenBank/DDBJ whole genome shotgun (WGS) entry which is preliminary data.</text>
</comment>
<proteinExistence type="predicted"/>
<sequence length="95" mass="11028">MTLVSATSTFSFTIYSCWATRLKLNFPLSKRVQNRAQELSTYSVQIEENARGVTAVSTYDDDDGDMELLRYNERYLERDRAACLRGRARTRSMCR</sequence>
<gene>
    <name evidence="1" type="ORF">TKK_018201</name>
</gene>
<dbReference type="Proteomes" id="UP001627154">
    <property type="component" value="Unassembled WGS sequence"/>
</dbReference>
<dbReference type="EMBL" id="JBJJXI010000147">
    <property type="protein sequence ID" value="KAL3386340.1"/>
    <property type="molecule type" value="Genomic_DNA"/>
</dbReference>